<dbReference type="PANTHER" id="PTHR46855">
    <property type="entry name" value="OSJNBB0038F03.10 PROTEIN"/>
    <property type="match status" value="1"/>
</dbReference>
<evidence type="ECO:0000313" key="2">
    <source>
        <dbReference type="Proteomes" id="UP000030748"/>
    </source>
</evidence>
<gene>
    <name evidence="1" type="ORF">MIMGU_mgv1a011303mg</name>
</gene>
<dbReference type="PANTHER" id="PTHR46855:SF1">
    <property type="entry name" value="GATA TRANSCRIPTION FACTOR 26"/>
    <property type="match status" value="1"/>
</dbReference>
<reference evidence="1 2" key="1">
    <citation type="journal article" date="2013" name="Proc. Natl. Acad. Sci. U.S.A.">
        <title>Fine-scale variation in meiotic recombination in Mimulus inferred from population shotgun sequencing.</title>
        <authorList>
            <person name="Hellsten U."/>
            <person name="Wright K.M."/>
            <person name="Jenkins J."/>
            <person name="Shu S."/>
            <person name="Yuan Y."/>
            <person name="Wessler S.R."/>
            <person name="Schmutz J."/>
            <person name="Willis J.H."/>
            <person name="Rokhsar D.S."/>
        </authorList>
    </citation>
    <scope>NUCLEOTIDE SEQUENCE [LARGE SCALE GENOMIC DNA]</scope>
    <source>
        <strain evidence="2">cv. DUN x IM62</strain>
    </source>
</reference>
<sequence>MRKQWPCSKCGFACSSTWRSLNPSNPVICNPCKSKGGKKKVVILPPKQVTNNISSSFDQVSSSSSVMNENQAFTVSQIGMIFGDLPFEPSLTTIPVIVHNQLQDRPKVKSEIIGDDDIHCAIQFQGPVIKIKQEYDCEELEEEKSSIWDTKKVRKKKRSKLPQYTLSPLARFINQLHSIQHYKAMNKTTKNNIHRKKTNEPPKYDDFLIYERCIYVAENEIGLGAVLLAAAATPVTAPPLTKIGEIVNLKTNCEVTKTESCSSASESDANYSNCLVDVPIKGSSCE</sequence>
<keyword evidence="2" id="KW-1185">Reference proteome</keyword>
<name>A0A022R623_ERYGU</name>
<proteinExistence type="predicted"/>
<evidence type="ECO:0000313" key="1">
    <source>
        <dbReference type="EMBL" id="EYU35439.1"/>
    </source>
</evidence>
<dbReference type="EMBL" id="KI630619">
    <property type="protein sequence ID" value="EYU35439.1"/>
    <property type="molecule type" value="Genomic_DNA"/>
</dbReference>
<dbReference type="InterPro" id="IPR044589">
    <property type="entry name" value="GATA26/27"/>
</dbReference>
<organism evidence="1 2">
    <name type="scientific">Erythranthe guttata</name>
    <name type="common">Yellow monkey flower</name>
    <name type="synonym">Mimulus guttatus</name>
    <dbReference type="NCBI Taxonomy" id="4155"/>
    <lineage>
        <taxon>Eukaryota</taxon>
        <taxon>Viridiplantae</taxon>
        <taxon>Streptophyta</taxon>
        <taxon>Embryophyta</taxon>
        <taxon>Tracheophyta</taxon>
        <taxon>Spermatophyta</taxon>
        <taxon>Magnoliopsida</taxon>
        <taxon>eudicotyledons</taxon>
        <taxon>Gunneridae</taxon>
        <taxon>Pentapetalae</taxon>
        <taxon>asterids</taxon>
        <taxon>lamiids</taxon>
        <taxon>Lamiales</taxon>
        <taxon>Phrymaceae</taxon>
        <taxon>Erythranthe</taxon>
    </lineage>
</organism>
<accession>A0A022R623</accession>
<evidence type="ECO:0008006" key="3">
    <source>
        <dbReference type="Google" id="ProtNLM"/>
    </source>
</evidence>
<dbReference type="GO" id="GO:0000976">
    <property type="term" value="F:transcription cis-regulatory region binding"/>
    <property type="evidence" value="ECO:0000318"/>
    <property type="project" value="GO_Central"/>
</dbReference>
<protein>
    <recommendedName>
        <fullName evidence="3">GATA-type domain-containing protein</fullName>
    </recommendedName>
</protein>
<dbReference type="AlphaFoldDB" id="A0A022R623"/>
<dbReference type="Proteomes" id="UP000030748">
    <property type="component" value="Unassembled WGS sequence"/>
</dbReference>